<protein>
    <submittedName>
        <fullName evidence="1">Uncharacterized protein</fullName>
    </submittedName>
</protein>
<dbReference type="EMBL" id="CP120365">
    <property type="protein sequence ID" value="WHS94602.1"/>
    <property type="molecule type" value="Genomic_DNA"/>
</dbReference>
<reference evidence="1 2" key="1">
    <citation type="submission" date="2023-03" db="EMBL/GenBank/DDBJ databases">
        <authorList>
            <person name="Menendez E."/>
            <person name="Kaur S."/>
            <person name="Flores-Felix J.D."/>
            <person name="diCenzo G.C."/>
            <person name="Peix A."/>
            <person name="Velazquez E."/>
        </authorList>
    </citation>
    <scope>NUCLEOTIDE SEQUENCE [LARGE SCALE GENOMIC DNA]</scope>
    <source>
        <strain evidence="1 2">CCBAU 71714</strain>
    </source>
</reference>
<name>A0ABY8T9Y0_9HYPH</name>
<keyword evidence="2" id="KW-1185">Reference proteome</keyword>
<evidence type="ECO:0000313" key="1">
    <source>
        <dbReference type="EMBL" id="WHS94602.1"/>
    </source>
</evidence>
<gene>
    <name evidence="1" type="ORF">PZL22_002337</name>
</gene>
<sequence length="84" mass="9431">MPDFMIAYDLKQVGQNYTCITDKLKKLGAFHSQGSVWLLKSTTNCKALRDHLKGCLDGNDELMVVQISDWASYQMNPDAAYLNG</sequence>
<accession>A0ABY8T9Y0</accession>
<dbReference type="RefSeq" id="WP_127639798.1">
    <property type="nucleotide sequence ID" value="NZ_CP120365.1"/>
</dbReference>
<organism evidence="1 2">
    <name type="scientific">Sinorhizobium kummerowiae</name>
    <dbReference type="NCBI Taxonomy" id="158892"/>
    <lineage>
        <taxon>Bacteria</taxon>
        <taxon>Pseudomonadati</taxon>
        <taxon>Pseudomonadota</taxon>
        <taxon>Alphaproteobacteria</taxon>
        <taxon>Hyphomicrobiales</taxon>
        <taxon>Rhizobiaceae</taxon>
        <taxon>Sinorhizobium/Ensifer group</taxon>
        <taxon>Sinorhizobium</taxon>
    </lineage>
</organism>
<evidence type="ECO:0000313" key="2">
    <source>
        <dbReference type="Proteomes" id="UP001233264"/>
    </source>
</evidence>
<dbReference type="Proteomes" id="UP001233264">
    <property type="component" value="Chromosome"/>
</dbReference>
<proteinExistence type="predicted"/>